<dbReference type="PANTHER" id="PTHR11986">
    <property type="entry name" value="AMINOTRANSFERASE CLASS III"/>
    <property type="match status" value="1"/>
</dbReference>
<dbReference type="InterPro" id="IPR050103">
    <property type="entry name" value="Class-III_PLP-dep_AT"/>
</dbReference>
<proteinExistence type="inferred from homology"/>
<dbReference type="InterPro" id="IPR005814">
    <property type="entry name" value="Aminotrans_3"/>
</dbReference>
<name>A0A1F5YHB7_9BACT</name>
<protein>
    <submittedName>
        <fullName evidence="6">4-aminobutyrate aminotransferase</fullName>
    </submittedName>
</protein>
<dbReference type="PIRSF" id="PIRSF000521">
    <property type="entry name" value="Transaminase_4ab_Lys_Orn"/>
    <property type="match status" value="1"/>
</dbReference>
<dbReference type="GO" id="GO:0042802">
    <property type="term" value="F:identical protein binding"/>
    <property type="evidence" value="ECO:0007669"/>
    <property type="project" value="TreeGrafter"/>
</dbReference>
<reference evidence="6 7" key="1">
    <citation type="journal article" date="2016" name="Nat. Commun.">
        <title>Thousands of microbial genomes shed light on interconnected biogeochemical processes in an aquifer system.</title>
        <authorList>
            <person name="Anantharaman K."/>
            <person name="Brown C.T."/>
            <person name="Hug L.A."/>
            <person name="Sharon I."/>
            <person name="Castelle C.J."/>
            <person name="Probst A.J."/>
            <person name="Thomas B.C."/>
            <person name="Singh A."/>
            <person name="Wilkins M.J."/>
            <person name="Karaoz U."/>
            <person name="Brodie E.L."/>
            <person name="Williams K.H."/>
            <person name="Hubbard S.S."/>
            <person name="Banfield J.F."/>
        </authorList>
    </citation>
    <scope>NUCLEOTIDE SEQUENCE [LARGE SCALE GENOMIC DNA]</scope>
</reference>
<keyword evidence="3 6" id="KW-0808">Transferase</keyword>
<sequence length="448" mass="48525">MMPKSVPLVESEFRSIKTKIPVPESMPLIESLRRNEPLSMSGQPLVLWDHGKGATVCDKWGNRWIDWSSGVLITNAGHNHPKIRRAIIEQAEKGLLTSYCFPNEPRAKLAKLLIEITPESLDKAFILTTGSETVECCLKLMRTYGLKKGGPKKITIVSFVNAFHGRTMGAQQLCGIPRLKEWIVNLDPNIVQVPFPDGYRNPDTSFAVFEKSLADQKVDPAEVAGVILETYQGGGASFAPAPYIQALRKWCDKHGALLTFDEVQAGFGRTGTLFGFEHYGVVPDLTCFGKGISSSLPVSAVLGRDEVMNLYGPNEMTSTHTGNPICAAAAVANIRAIIDEGLVENAAKMGRLLHQNLAGLKDKYAPKIGAVHGMGLVAGLHMVKDEAKEPDGELAWEIVNSCVEKGLLMFAPVGFGGATVKINPPLAIGSEEIKEGLAVLDEAIEENL</sequence>
<dbReference type="CDD" id="cd00610">
    <property type="entry name" value="OAT_like"/>
    <property type="match status" value="1"/>
</dbReference>
<evidence type="ECO:0000256" key="5">
    <source>
        <dbReference type="RuleBase" id="RU003560"/>
    </source>
</evidence>
<dbReference type="Gene3D" id="3.40.640.10">
    <property type="entry name" value="Type I PLP-dependent aspartate aminotransferase-like (Major domain)"/>
    <property type="match status" value="1"/>
</dbReference>
<dbReference type="InterPro" id="IPR015422">
    <property type="entry name" value="PyrdxlP-dep_Trfase_small"/>
</dbReference>
<comment type="caution">
    <text evidence="6">The sequence shown here is derived from an EMBL/GenBank/DDBJ whole genome shotgun (WGS) entry which is preliminary data.</text>
</comment>
<dbReference type="EMBL" id="MFIV01000017">
    <property type="protein sequence ID" value="OGF99588.1"/>
    <property type="molecule type" value="Genomic_DNA"/>
</dbReference>
<dbReference type="GO" id="GO:0008483">
    <property type="term" value="F:transaminase activity"/>
    <property type="evidence" value="ECO:0007669"/>
    <property type="project" value="UniProtKB-KW"/>
</dbReference>
<keyword evidence="2 6" id="KW-0032">Aminotransferase</keyword>
<evidence type="ECO:0000313" key="7">
    <source>
        <dbReference type="Proteomes" id="UP000176992"/>
    </source>
</evidence>
<dbReference type="Proteomes" id="UP000176992">
    <property type="component" value="Unassembled WGS sequence"/>
</dbReference>
<comment type="cofactor">
    <cofactor evidence="1">
        <name>pyridoxal 5'-phosphate</name>
        <dbReference type="ChEBI" id="CHEBI:597326"/>
    </cofactor>
</comment>
<dbReference type="Pfam" id="PF00202">
    <property type="entry name" value="Aminotran_3"/>
    <property type="match status" value="1"/>
</dbReference>
<dbReference type="Gene3D" id="3.90.1150.10">
    <property type="entry name" value="Aspartate Aminotransferase, domain 1"/>
    <property type="match status" value="1"/>
</dbReference>
<organism evidence="6 7">
    <name type="scientific">Candidatus Glassbacteria bacterium GWA2_58_10</name>
    <dbReference type="NCBI Taxonomy" id="1817865"/>
    <lineage>
        <taxon>Bacteria</taxon>
        <taxon>Candidatus Glassiibacteriota</taxon>
    </lineage>
</organism>
<accession>A0A1F5YHB7</accession>
<gene>
    <name evidence="6" type="ORF">A2Z86_08445</name>
</gene>
<keyword evidence="4 5" id="KW-0663">Pyridoxal phosphate</keyword>
<comment type="similarity">
    <text evidence="5">Belongs to the class-III pyridoxal-phosphate-dependent aminotransferase family.</text>
</comment>
<evidence type="ECO:0000256" key="1">
    <source>
        <dbReference type="ARBA" id="ARBA00001933"/>
    </source>
</evidence>
<dbReference type="FunFam" id="3.40.640.10:FF:000004">
    <property type="entry name" value="Acetylornithine aminotransferase"/>
    <property type="match status" value="1"/>
</dbReference>
<evidence type="ECO:0000256" key="4">
    <source>
        <dbReference type="ARBA" id="ARBA00022898"/>
    </source>
</evidence>
<evidence type="ECO:0000256" key="2">
    <source>
        <dbReference type="ARBA" id="ARBA00022576"/>
    </source>
</evidence>
<dbReference type="GO" id="GO:0030170">
    <property type="term" value="F:pyridoxal phosphate binding"/>
    <property type="evidence" value="ECO:0007669"/>
    <property type="project" value="InterPro"/>
</dbReference>
<dbReference type="AlphaFoldDB" id="A0A1F5YHB7"/>
<dbReference type="PANTHER" id="PTHR11986:SF79">
    <property type="entry name" value="ACETYLORNITHINE AMINOTRANSFERASE, MITOCHONDRIAL"/>
    <property type="match status" value="1"/>
</dbReference>
<dbReference type="InterPro" id="IPR015424">
    <property type="entry name" value="PyrdxlP-dep_Trfase"/>
</dbReference>
<evidence type="ECO:0000256" key="3">
    <source>
        <dbReference type="ARBA" id="ARBA00022679"/>
    </source>
</evidence>
<dbReference type="InterPro" id="IPR015421">
    <property type="entry name" value="PyrdxlP-dep_Trfase_major"/>
</dbReference>
<dbReference type="SUPFAM" id="SSF53383">
    <property type="entry name" value="PLP-dependent transferases"/>
    <property type="match status" value="1"/>
</dbReference>
<evidence type="ECO:0000313" key="6">
    <source>
        <dbReference type="EMBL" id="OGF99588.1"/>
    </source>
</evidence>